<dbReference type="AlphaFoldDB" id="A0A2S5DMY8"/>
<dbReference type="GeneID" id="39468110"/>
<sequence length="72" mass="8052">MSKTLSYTALTARAERTIRQLTSKSHDEARGALAMWDDLVTELLAFNRADYQADRARLEALIDGDRAPTSQP</sequence>
<protein>
    <submittedName>
        <fullName evidence="2">Uncharacterized protein</fullName>
    </submittedName>
</protein>
<dbReference type="Proteomes" id="UP000238655">
    <property type="component" value="Unassembled WGS sequence"/>
</dbReference>
<gene>
    <name evidence="2" type="ORF">C3743_39210</name>
    <name evidence="1" type="ORF">QZM56_37340</name>
</gene>
<reference evidence="2 3" key="1">
    <citation type="submission" date="2018-01" db="EMBL/GenBank/DDBJ databases">
        <title>Successful Treatment of Persistent Burkholderia cepacia Bacteremia with Ceftazidime-Avibactam.</title>
        <authorList>
            <person name="Tamma P."/>
            <person name="Fan Y."/>
            <person name="Bergman Y."/>
            <person name="Sick-Samuels A."/>
            <person name="Hsu A."/>
            <person name="Timp W."/>
            <person name="Simner P."/>
        </authorList>
    </citation>
    <scope>NUCLEOTIDE SEQUENCE [LARGE SCALE GENOMIC DNA]</scope>
    <source>
        <strain evidence="2 3">170816</strain>
    </source>
</reference>
<proteinExistence type="predicted"/>
<reference evidence="1" key="2">
    <citation type="submission" date="2023-07" db="EMBL/GenBank/DDBJ databases">
        <title>A collection of bacterial strains from the Burkholderia cepacia Research Laboratory and Repository.</title>
        <authorList>
            <person name="Lipuma J."/>
            <person name="Spilker T."/>
            <person name="Caverly L."/>
        </authorList>
    </citation>
    <scope>NUCLEOTIDE SEQUENCE</scope>
    <source>
        <strain evidence="1">AU44979</strain>
    </source>
</reference>
<dbReference type="EMBL" id="PQVP01000004">
    <property type="protein sequence ID" value="POZ80461.1"/>
    <property type="molecule type" value="Genomic_DNA"/>
</dbReference>
<accession>A0A2S5DMY8</accession>
<dbReference type="Proteomes" id="UP001172109">
    <property type="component" value="Unassembled WGS sequence"/>
</dbReference>
<dbReference type="EMBL" id="JAUJQS010000047">
    <property type="protein sequence ID" value="MDN7570162.1"/>
    <property type="molecule type" value="Genomic_DNA"/>
</dbReference>
<evidence type="ECO:0000313" key="1">
    <source>
        <dbReference type="EMBL" id="MDN7570162.1"/>
    </source>
</evidence>
<evidence type="ECO:0000313" key="3">
    <source>
        <dbReference type="Proteomes" id="UP000238655"/>
    </source>
</evidence>
<organism evidence="2 3">
    <name type="scientific">Burkholderia contaminans</name>
    <dbReference type="NCBI Taxonomy" id="488447"/>
    <lineage>
        <taxon>Bacteria</taxon>
        <taxon>Pseudomonadati</taxon>
        <taxon>Pseudomonadota</taxon>
        <taxon>Betaproteobacteria</taxon>
        <taxon>Burkholderiales</taxon>
        <taxon>Burkholderiaceae</taxon>
        <taxon>Burkholderia</taxon>
        <taxon>Burkholderia cepacia complex</taxon>
    </lineage>
</organism>
<dbReference type="RefSeq" id="WP_049036307.1">
    <property type="nucleotide sequence ID" value="NZ_CP073666.1"/>
</dbReference>
<evidence type="ECO:0000313" key="2">
    <source>
        <dbReference type="EMBL" id="POZ80461.1"/>
    </source>
</evidence>
<name>A0A2S5DMY8_9BURK</name>
<comment type="caution">
    <text evidence="2">The sequence shown here is derived from an EMBL/GenBank/DDBJ whole genome shotgun (WGS) entry which is preliminary data.</text>
</comment>